<gene>
    <name evidence="15" type="ORF">DSCW_34820</name>
</gene>
<dbReference type="Gene3D" id="3.30.450.20">
    <property type="entry name" value="PAS domain"/>
    <property type="match status" value="1"/>
</dbReference>
<dbReference type="InterPro" id="IPR003594">
    <property type="entry name" value="HATPase_dom"/>
</dbReference>
<protein>
    <recommendedName>
        <fullName evidence="2">histidine kinase</fullName>
        <ecNumber evidence="2">2.7.13.3</ecNumber>
    </recommendedName>
</protein>
<dbReference type="GO" id="GO:0046983">
    <property type="term" value="F:protein dimerization activity"/>
    <property type="evidence" value="ECO:0007669"/>
    <property type="project" value="InterPro"/>
</dbReference>
<keyword evidence="3 9" id="KW-0597">Phosphoprotein</keyword>
<evidence type="ECO:0000256" key="2">
    <source>
        <dbReference type="ARBA" id="ARBA00012438"/>
    </source>
</evidence>
<dbReference type="PROSITE" id="PS50110">
    <property type="entry name" value="RESPONSE_REGULATORY"/>
    <property type="match status" value="1"/>
</dbReference>
<reference evidence="15 16" key="1">
    <citation type="submission" date="2019-11" db="EMBL/GenBank/DDBJ databases">
        <title>Comparative genomics of hydrocarbon-degrading Desulfosarcina strains.</title>
        <authorList>
            <person name="Watanabe M."/>
            <person name="Kojima H."/>
            <person name="Fukui M."/>
        </authorList>
    </citation>
    <scope>NUCLEOTIDE SEQUENCE [LARGE SCALE GENOMIC DNA]</scope>
    <source>
        <strain evidence="15 16">PP31</strain>
    </source>
</reference>
<dbReference type="CDD" id="cd16917">
    <property type="entry name" value="HATPase_UhpB-NarQ-NarX-like"/>
    <property type="match status" value="1"/>
</dbReference>
<dbReference type="GO" id="GO:0005524">
    <property type="term" value="F:ATP binding"/>
    <property type="evidence" value="ECO:0007669"/>
    <property type="project" value="UniProtKB-KW"/>
</dbReference>
<feature type="region of interest" description="Disordered" evidence="11">
    <location>
        <begin position="66"/>
        <end position="87"/>
    </location>
</feature>
<keyword evidence="8" id="KW-0902">Two-component regulatory system</keyword>
<dbReference type="EC" id="2.7.13.3" evidence="2"/>
<evidence type="ECO:0000256" key="11">
    <source>
        <dbReference type="SAM" id="MobiDB-lite"/>
    </source>
</evidence>
<dbReference type="InterPro" id="IPR050482">
    <property type="entry name" value="Sensor_HK_TwoCompSys"/>
</dbReference>
<evidence type="ECO:0000256" key="4">
    <source>
        <dbReference type="ARBA" id="ARBA00022679"/>
    </source>
</evidence>
<feature type="modified residue" description="4-aspartylphosphate" evidence="9">
    <location>
        <position position="471"/>
    </location>
</feature>
<dbReference type="PROSITE" id="PS50113">
    <property type="entry name" value="PAC"/>
    <property type="match status" value="1"/>
</dbReference>
<evidence type="ECO:0000256" key="7">
    <source>
        <dbReference type="ARBA" id="ARBA00022840"/>
    </source>
</evidence>
<evidence type="ECO:0000256" key="3">
    <source>
        <dbReference type="ARBA" id="ARBA00022553"/>
    </source>
</evidence>
<evidence type="ECO:0000313" key="15">
    <source>
        <dbReference type="EMBL" id="BBO76065.1"/>
    </source>
</evidence>
<evidence type="ECO:0000256" key="9">
    <source>
        <dbReference type="PROSITE-ProRule" id="PRU00169"/>
    </source>
</evidence>
<dbReference type="SUPFAM" id="SSF52172">
    <property type="entry name" value="CheY-like"/>
    <property type="match status" value="1"/>
</dbReference>
<dbReference type="Proteomes" id="UP000427769">
    <property type="component" value="Chromosome"/>
</dbReference>
<dbReference type="Pfam" id="PF08448">
    <property type="entry name" value="PAS_4"/>
    <property type="match status" value="1"/>
</dbReference>
<dbReference type="InterPro" id="IPR013656">
    <property type="entry name" value="PAS_4"/>
</dbReference>
<evidence type="ECO:0000259" key="12">
    <source>
        <dbReference type="PROSITE" id="PS50109"/>
    </source>
</evidence>
<keyword evidence="4" id="KW-0808">Transferase</keyword>
<keyword evidence="6" id="KW-0418">Kinase</keyword>
<dbReference type="CDD" id="cd00130">
    <property type="entry name" value="PAS"/>
    <property type="match status" value="1"/>
</dbReference>
<dbReference type="Pfam" id="PF00072">
    <property type="entry name" value="Response_reg"/>
    <property type="match status" value="1"/>
</dbReference>
<dbReference type="EMBL" id="AP021875">
    <property type="protein sequence ID" value="BBO76065.1"/>
    <property type="molecule type" value="Genomic_DNA"/>
</dbReference>
<dbReference type="PANTHER" id="PTHR24421">
    <property type="entry name" value="NITRATE/NITRITE SENSOR PROTEIN NARX-RELATED"/>
    <property type="match status" value="1"/>
</dbReference>
<evidence type="ECO:0000259" key="14">
    <source>
        <dbReference type="PROSITE" id="PS50113"/>
    </source>
</evidence>
<dbReference type="InterPro" id="IPR011712">
    <property type="entry name" value="Sig_transdc_His_kin_sub3_dim/P"/>
</dbReference>
<evidence type="ECO:0000256" key="6">
    <source>
        <dbReference type="ARBA" id="ARBA00022777"/>
    </source>
</evidence>
<dbReference type="KEGG" id="dwd:DSCW_34820"/>
<dbReference type="RefSeq" id="WP_170302344.1">
    <property type="nucleotide sequence ID" value="NZ_AP021875.1"/>
</dbReference>
<keyword evidence="5" id="KW-0547">Nucleotide-binding</keyword>
<dbReference type="InterPro" id="IPR005467">
    <property type="entry name" value="His_kinase_dom"/>
</dbReference>
<evidence type="ECO:0000256" key="5">
    <source>
        <dbReference type="ARBA" id="ARBA00022741"/>
    </source>
</evidence>
<sequence>MWRQDHQTQRKILDTLIEHVVYHDMKMRVLWANRAACQSVELDLDQVIGKHCYEIWANRSTPCNNCPVNRSRETGKPQSQETHTPDGRCWHVSASPVFDSDGQIIGMVELTLDITDRVRAVEMCREIQNKQEQVIKDRTRDLLRLNAQLRQEIEDRKNTETALRKQKDSIRQLALELSHAENRERQRLSGILHDDLQQMLAYLKIQLTTRFSDNGQHEKIDDLNALIEDCIDRCRNLAHEMNPTVLKKRNFNAALEWLCRQMEKRHGLTVTLDTAAELSITSSVLSSMLIRSVRELLFNVVKHSDATCAAVRASADQDWISIAIEDTGKGCDLDVLKNKQNTGYVFGLFNIEDRIKFLGGRVEIESRPGQGFGVTLYVPRNLSLDSSRMQEMPLEDIATESKPEKSVNAAVSDEEGASISVLIADDHALIREGLSKLLQEQTGIAVTGTAADGAAAVELAGMLNPDVILMDISMPQLDGIKATSRILRQLPDAKIIGLTIHQDPEIQQAMLDAGACRCLSKTGSPQELINSIRQAVGGGEACRRD</sequence>
<name>A0A5K7Z5S7_9BACT</name>
<dbReference type="GO" id="GO:0016020">
    <property type="term" value="C:membrane"/>
    <property type="evidence" value="ECO:0007669"/>
    <property type="project" value="InterPro"/>
</dbReference>
<dbReference type="InterPro" id="IPR011006">
    <property type="entry name" value="CheY-like_superfamily"/>
</dbReference>
<feature type="domain" description="PAC" evidence="14">
    <location>
        <begin position="76"/>
        <end position="126"/>
    </location>
</feature>
<comment type="catalytic activity">
    <reaction evidence="1">
        <text>ATP + protein L-histidine = ADP + protein N-phospho-L-histidine.</text>
        <dbReference type="EC" id="2.7.13.3"/>
    </reaction>
</comment>
<dbReference type="SMART" id="SM00448">
    <property type="entry name" value="REC"/>
    <property type="match status" value="1"/>
</dbReference>
<dbReference type="NCBIfam" id="TIGR00229">
    <property type="entry name" value="sensory_box"/>
    <property type="match status" value="1"/>
</dbReference>
<proteinExistence type="predicted"/>
<feature type="domain" description="Response regulatory" evidence="13">
    <location>
        <begin position="420"/>
        <end position="536"/>
    </location>
</feature>
<accession>A0A5K7Z5S7</accession>
<organism evidence="15 16">
    <name type="scientific">Desulfosarcina widdelii</name>
    <dbReference type="NCBI Taxonomy" id="947919"/>
    <lineage>
        <taxon>Bacteria</taxon>
        <taxon>Pseudomonadati</taxon>
        <taxon>Thermodesulfobacteriota</taxon>
        <taxon>Desulfobacteria</taxon>
        <taxon>Desulfobacterales</taxon>
        <taxon>Desulfosarcinaceae</taxon>
        <taxon>Desulfosarcina</taxon>
    </lineage>
</organism>
<dbReference type="InterPro" id="IPR036890">
    <property type="entry name" value="HATPase_C_sf"/>
</dbReference>
<dbReference type="PROSITE" id="PS50109">
    <property type="entry name" value="HIS_KIN"/>
    <property type="match status" value="1"/>
</dbReference>
<dbReference type="PANTHER" id="PTHR24421:SF10">
    <property type="entry name" value="NITRATE_NITRITE SENSOR PROTEIN NARQ"/>
    <property type="match status" value="1"/>
</dbReference>
<dbReference type="InterPro" id="IPR058245">
    <property type="entry name" value="NreC/VraR/RcsB-like_REC"/>
</dbReference>
<dbReference type="AlphaFoldDB" id="A0A5K7Z5S7"/>
<evidence type="ECO:0000256" key="1">
    <source>
        <dbReference type="ARBA" id="ARBA00000085"/>
    </source>
</evidence>
<keyword evidence="16" id="KW-1185">Reference proteome</keyword>
<dbReference type="InterPro" id="IPR000014">
    <property type="entry name" value="PAS"/>
</dbReference>
<dbReference type="GO" id="GO:0000155">
    <property type="term" value="F:phosphorelay sensor kinase activity"/>
    <property type="evidence" value="ECO:0007669"/>
    <property type="project" value="InterPro"/>
</dbReference>
<evidence type="ECO:0000256" key="8">
    <source>
        <dbReference type="ARBA" id="ARBA00023012"/>
    </source>
</evidence>
<keyword evidence="10" id="KW-0175">Coiled coil</keyword>
<dbReference type="Pfam" id="PF07730">
    <property type="entry name" value="HisKA_3"/>
    <property type="match status" value="1"/>
</dbReference>
<feature type="coiled-coil region" evidence="10">
    <location>
        <begin position="142"/>
        <end position="183"/>
    </location>
</feature>
<dbReference type="SUPFAM" id="SSF55785">
    <property type="entry name" value="PYP-like sensor domain (PAS domain)"/>
    <property type="match status" value="1"/>
</dbReference>
<evidence type="ECO:0000259" key="13">
    <source>
        <dbReference type="PROSITE" id="PS50110"/>
    </source>
</evidence>
<dbReference type="CDD" id="cd17535">
    <property type="entry name" value="REC_NarL-like"/>
    <property type="match status" value="1"/>
</dbReference>
<dbReference type="InterPro" id="IPR035965">
    <property type="entry name" value="PAS-like_dom_sf"/>
</dbReference>
<feature type="domain" description="Histidine kinase" evidence="12">
    <location>
        <begin position="289"/>
        <end position="382"/>
    </location>
</feature>
<dbReference type="SUPFAM" id="SSF55874">
    <property type="entry name" value="ATPase domain of HSP90 chaperone/DNA topoisomerase II/histidine kinase"/>
    <property type="match status" value="1"/>
</dbReference>
<keyword evidence="7" id="KW-0067">ATP-binding</keyword>
<dbReference type="Gene3D" id="3.40.50.2300">
    <property type="match status" value="1"/>
</dbReference>
<dbReference type="Gene3D" id="3.30.565.10">
    <property type="entry name" value="Histidine kinase-like ATPase, C-terminal domain"/>
    <property type="match status" value="1"/>
</dbReference>
<dbReference type="InterPro" id="IPR001789">
    <property type="entry name" value="Sig_transdc_resp-reg_receiver"/>
</dbReference>
<evidence type="ECO:0000256" key="10">
    <source>
        <dbReference type="SAM" id="Coils"/>
    </source>
</evidence>
<dbReference type="Pfam" id="PF02518">
    <property type="entry name" value="HATPase_c"/>
    <property type="match status" value="1"/>
</dbReference>
<dbReference type="InterPro" id="IPR000700">
    <property type="entry name" value="PAS-assoc_C"/>
</dbReference>
<evidence type="ECO:0000313" key="16">
    <source>
        <dbReference type="Proteomes" id="UP000427769"/>
    </source>
</evidence>